<feature type="chain" id="PRO_5005271308" evidence="1">
    <location>
        <begin position="23"/>
        <end position="197"/>
    </location>
</feature>
<evidence type="ECO:0000256" key="1">
    <source>
        <dbReference type="SAM" id="SignalP"/>
    </source>
</evidence>
<reference evidence="3" key="2">
    <citation type="journal article" date="2009" name="Genome Res.">
        <title>Comparative genomic analyses of the human fungal pathogens Coccidioides and their relatives.</title>
        <authorList>
            <person name="Sharpton T.J."/>
            <person name="Stajich J.E."/>
            <person name="Rounsley S.D."/>
            <person name="Gardner M.J."/>
            <person name="Wortman J.R."/>
            <person name="Jordar V.S."/>
            <person name="Maiti R."/>
            <person name="Kodira C.D."/>
            <person name="Neafsey D.E."/>
            <person name="Zeng Q."/>
            <person name="Hung C.-Y."/>
            <person name="McMahan C."/>
            <person name="Muszewska A."/>
            <person name="Grynberg M."/>
            <person name="Mandel M.A."/>
            <person name="Kellner E.M."/>
            <person name="Barker B.M."/>
            <person name="Galgiani J.N."/>
            <person name="Orbach M.J."/>
            <person name="Kirkland T.N."/>
            <person name="Cole G.T."/>
            <person name="Henn M.R."/>
            <person name="Birren B.W."/>
            <person name="Taylor J.W."/>
        </authorList>
    </citation>
    <scope>NUCLEOTIDE SEQUENCE [LARGE SCALE GENOMIC DNA]</scope>
    <source>
        <strain evidence="3">RMSCC 3488</strain>
    </source>
</reference>
<gene>
    <name evidence="2" type="ORF">CPAG_06762</name>
</gene>
<evidence type="ECO:0000313" key="3">
    <source>
        <dbReference type="Proteomes" id="UP000054567"/>
    </source>
</evidence>
<accession>A0A0J6FLZ5</accession>
<reference evidence="3" key="3">
    <citation type="journal article" date="2010" name="Genome Res.">
        <title>Population genomic sequencing of Coccidioides fungi reveals recent hybridization and transposon control.</title>
        <authorList>
            <person name="Neafsey D.E."/>
            <person name="Barker B.M."/>
            <person name="Sharpton T.J."/>
            <person name="Stajich J.E."/>
            <person name="Park D.J."/>
            <person name="Whiston E."/>
            <person name="Hung C.-Y."/>
            <person name="McMahan C."/>
            <person name="White J."/>
            <person name="Sykes S."/>
            <person name="Heiman D."/>
            <person name="Young S."/>
            <person name="Zeng Q."/>
            <person name="Abouelleil A."/>
            <person name="Aftuck L."/>
            <person name="Bessette D."/>
            <person name="Brown A."/>
            <person name="FitzGerald M."/>
            <person name="Lui A."/>
            <person name="Macdonald J.P."/>
            <person name="Priest M."/>
            <person name="Orbach M.J."/>
            <person name="Galgiani J.N."/>
            <person name="Kirkland T.N."/>
            <person name="Cole G.T."/>
            <person name="Birren B.W."/>
            <person name="Henn M.R."/>
            <person name="Taylor J.W."/>
            <person name="Rounsley S.D."/>
        </authorList>
    </citation>
    <scope>NUCLEOTIDE SEQUENCE [LARGE SCALE GENOMIC DNA]</scope>
    <source>
        <strain evidence="3">RMSCC 3488</strain>
    </source>
</reference>
<organism evidence="2 3">
    <name type="scientific">Coccidioides posadasii RMSCC 3488</name>
    <dbReference type="NCBI Taxonomy" id="454284"/>
    <lineage>
        <taxon>Eukaryota</taxon>
        <taxon>Fungi</taxon>
        <taxon>Dikarya</taxon>
        <taxon>Ascomycota</taxon>
        <taxon>Pezizomycotina</taxon>
        <taxon>Eurotiomycetes</taxon>
        <taxon>Eurotiomycetidae</taxon>
        <taxon>Onygenales</taxon>
        <taxon>Onygenaceae</taxon>
        <taxon>Coccidioides</taxon>
    </lineage>
</organism>
<dbReference type="AlphaFoldDB" id="A0A0J6FLZ5"/>
<dbReference type="VEuPathDB" id="FungiDB:CPAG_06762"/>
<name>A0A0J6FLZ5_COCPO</name>
<evidence type="ECO:0000313" key="2">
    <source>
        <dbReference type="EMBL" id="KMM70450.1"/>
    </source>
</evidence>
<dbReference type="Proteomes" id="UP000054567">
    <property type="component" value="Unassembled WGS sequence"/>
</dbReference>
<dbReference type="EMBL" id="DS268112">
    <property type="protein sequence ID" value="KMM70450.1"/>
    <property type="molecule type" value="Genomic_DNA"/>
</dbReference>
<reference evidence="2 3" key="1">
    <citation type="submission" date="2007-06" db="EMBL/GenBank/DDBJ databases">
        <title>The Genome Sequence of Coccidioides posadasii RMSCC_3488.</title>
        <authorList>
            <consortium name="Coccidioides Genome Resources Consortium"/>
            <consortium name="The Broad Institute Genome Sequencing Platform"/>
            <person name="Henn M.R."/>
            <person name="Sykes S."/>
            <person name="Young S."/>
            <person name="Jaffe D."/>
            <person name="Berlin A."/>
            <person name="Alvarez P."/>
            <person name="Butler J."/>
            <person name="Gnerre S."/>
            <person name="Grabherr M."/>
            <person name="Mauceli E."/>
            <person name="Brockman W."/>
            <person name="Kodira C."/>
            <person name="Alvarado L."/>
            <person name="Zeng Q."/>
            <person name="Crawford M."/>
            <person name="Antoine C."/>
            <person name="Devon K."/>
            <person name="Galgiani J."/>
            <person name="Orsborn K."/>
            <person name="Lewis M.L."/>
            <person name="Nusbaum C."/>
            <person name="Galagan J."/>
            <person name="Birren B."/>
        </authorList>
    </citation>
    <scope>NUCLEOTIDE SEQUENCE [LARGE SCALE GENOMIC DNA]</scope>
    <source>
        <strain evidence="2 3">RMSCC 3488</strain>
    </source>
</reference>
<feature type="signal peptide" evidence="1">
    <location>
        <begin position="1"/>
        <end position="22"/>
    </location>
</feature>
<keyword evidence="1" id="KW-0732">Signal</keyword>
<dbReference type="OrthoDB" id="4175439at2759"/>
<protein>
    <submittedName>
        <fullName evidence="2">Uncharacterized protein</fullName>
    </submittedName>
</protein>
<proteinExistence type="predicted"/>
<sequence>MQPRRWIASMFLAAQFAPLASRYVPLVRVADRFLSALSARRPELLGGYGWKVEWSAGFLPSASHRASRLRKSLLLELRLNIIIITIMERIEYIRFKNPREVGWLMADLFDMYWAYPFDSFIFSWLERTPDLEVLCKDATDEKIRFSTPPALLEAIHSCQKISSPTRWLPSSDFGFVGFIQSAIHEVEKNVSITKPEL</sequence>